<accession>A0A9Q8USR4</accession>
<dbReference type="AlphaFoldDB" id="A0A9Q8USR4"/>
<dbReference type="GeneID" id="71990740"/>
<evidence type="ECO:0000313" key="3">
    <source>
        <dbReference type="Proteomes" id="UP000756132"/>
    </source>
</evidence>
<name>A0A9Q8USR4_PASFU</name>
<keyword evidence="3" id="KW-1185">Reference proteome</keyword>
<sequence>MSQSARGDPMYPAYYSQPDGNANAPYDAHVFSNLAWQSGAPLAMYEEGLYGGPPTFAGSNTYLPEHEGDSKLATEDIDASLPYPNNSAGPSTLAPSRLRTDEMSTSAGAQGSTSYGFAIGAALTSALGMWKQSKLEASRSIPPAMPPNSIQARQGSETQSLGYSQPSTRTPHLDISEFHFNSQYQAPLGSDRKYTQSPSLNLQATQAEAFQGEANRPRASRSATFRDSAETFAGSPPAQEYLPTLEAATNDVPTQKGRGGRPVAVEQQRSTTAIQYQAGSGFSDVDAARAFLENQARSMSLKRVDDFDAVRPGFNGYVQRVYAAISHASSEPYAHWPSNRQILYRNGQETARVEIDNQMSSPLQCKVVEGQVWLILDDAIEKHKTSKVPEAAFSSSLKPEVRYICSERIELVIKAISENKLCALDVVEGNWKELVLAPKAVLSRKLSNTGNNARKQGMLKEATQAKSAIGGDTDDAVNGVITDEAKAAPKASRKMASKGSSVAPRISPFQAESTSISTQHESTEASRFDGLGADEPDLKSDLFINLDDHKHIFGNTLTSRFDEHMDHAVGYLEARATKKRQQPFDEDMPAKKTRKAPARRATTAASDGNEQPSVPKRASRRRVKQPKPSNSPLTPQPIPAGPVAQSMPPPRVAQTFEPDIDFAQPALPNTPDFGSGEVDLSAFDGGAEMDYDLPDFSLQELVNLNNLFGSREDLMPPPRRTDNNTGYLTTPTLLGALPEEPTDGGHGH</sequence>
<protein>
    <submittedName>
        <fullName evidence="2">Uncharacterized protein</fullName>
    </submittedName>
</protein>
<evidence type="ECO:0000256" key="1">
    <source>
        <dbReference type="SAM" id="MobiDB-lite"/>
    </source>
</evidence>
<feature type="region of interest" description="Disordered" evidence="1">
    <location>
        <begin position="487"/>
        <end position="533"/>
    </location>
</feature>
<gene>
    <name evidence="2" type="ORF">CLAFUR5_10862</name>
</gene>
<reference evidence="2" key="1">
    <citation type="submission" date="2021-12" db="EMBL/GenBank/DDBJ databases">
        <authorList>
            <person name="Zaccaron A."/>
            <person name="Stergiopoulos I."/>
        </authorList>
    </citation>
    <scope>NUCLEOTIDE SEQUENCE</scope>
    <source>
        <strain evidence="2">Race5_Kim</strain>
    </source>
</reference>
<dbReference type="RefSeq" id="XP_047765423.1">
    <property type="nucleotide sequence ID" value="XM_047910010.1"/>
</dbReference>
<dbReference type="Proteomes" id="UP000756132">
    <property type="component" value="Chromosome 8"/>
</dbReference>
<feature type="compositionally biased region" description="Polar residues" evidence="1">
    <location>
        <begin position="148"/>
        <end position="170"/>
    </location>
</feature>
<dbReference type="EMBL" id="CP090170">
    <property type="protein sequence ID" value="UJO21057.1"/>
    <property type="molecule type" value="Genomic_DNA"/>
</dbReference>
<dbReference type="KEGG" id="ffu:CLAFUR5_10862"/>
<reference evidence="2" key="2">
    <citation type="journal article" date="2022" name="Microb. Genom.">
        <title>A chromosome-scale genome assembly of the tomato pathogen Cladosporium fulvum reveals a compartmentalized genome architecture and the presence of a dispensable chromosome.</title>
        <authorList>
            <person name="Zaccaron A.Z."/>
            <person name="Chen L.H."/>
            <person name="Samaras A."/>
            <person name="Stergiopoulos I."/>
        </authorList>
    </citation>
    <scope>NUCLEOTIDE SEQUENCE</scope>
    <source>
        <strain evidence="2">Race5_Kim</strain>
    </source>
</reference>
<evidence type="ECO:0000313" key="2">
    <source>
        <dbReference type="EMBL" id="UJO21057.1"/>
    </source>
</evidence>
<feature type="region of interest" description="Disordered" evidence="1">
    <location>
        <begin position="138"/>
        <end position="172"/>
    </location>
</feature>
<feature type="region of interest" description="Disordered" evidence="1">
    <location>
        <begin position="575"/>
        <end position="654"/>
    </location>
</feature>
<proteinExistence type="predicted"/>
<feature type="compositionally biased region" description="Polar residues" evidence="1">
    <location>
        <begin position="510"/>
        <end position="520"/>
    </location>
</feature>
<organism evidence="2 3">
    <name type="scientific">Passalora fulva</name>
    <name type="common">Tomato leaf mold</name>
    <name type="synonym">Cladosporium fulvum</name>
    <dbReference type="NCBI Taxonomy" id="5499"/>
    <lineage>
        <taxon>Eukaryota</taxon>
        <taxon>Fungi</taxon>
        <taxon>Dikarya</taxon>
        <taxon>Ascomycota</taxon>
        <taxon>Pezizomycotina</taxon>
        <taxon>Dothideomycetes</taxon>
        <taxon>Dothideomycetidae</taxon>
        <taxon>Mycosphaerellales</taxon>
        <taxon>Mycosphaerellaceae</taxon>
        <taxon>Fulvia</taxon>
    </lineage>
</organism>
<dbReference type="OrthoDB" id="3854740at2759"/>